<dbReference type="PANTHER" id="PTHR24361">
    <property type="entry name" value="MITOGEN-ACTIVATED KINASE KINASE KINASE"/>
    <property type="match status" value="1"/>
</dbReference>
<sequence>QLKKLLGVGSFGEVWLARNILADVDVAIKLYGLLDDNGIKDFREEFKLAYKLHHPNLLHLNHFDVFGQCPFLVMPYCPKGSSASLKGKMSEKQIWRFIRDVSCGLMFLHNQNPPIIHQDIKPDNILIGDDDKFIISDFGISRKLEHTFRKSINKVESSGTLAYMGPERFAEKPLIVATSDIWSLGMSVYELSTGLVLWEGMGGCVQLNGAHIPALDEKYSSQLSQFVHACLALNTWDRPTAQQAYEFACSILKQTKTDSPSVQLKPIAP</sequence>
<dbReference type="EC" id="2.7.-.-" evidence="4"/>
<dbReference type="GO" id="GO:0005737">
    <property type="term" value="C:cytoplasm"/>
    <property type="evidence" value="ECO:0007669"/>
    <property type="project" value="TreeGrafter"/>
</dbReference>
<evidence type="ECO:0000313" key="4">
    <source>
        <dbReference type="EMBL" id="EKC70152.1"/>
    </source>
</evidence>
<dbReference type="PROSITE" id="PS50011">
    <property type="entry name" value="PROTEIN_KINASE_DOM"/>
    <property type="match status" value="1"/>
</dbReference>
<evidence type="ECO:0000256" key="1">
    <source>
        <dbReference type="ARBA" id="ARBA00022741"/>
    </source>
</evidence>
<dbReference type="SUPFAM" id="SSF56112">
    <property type="entry name" value="Protein kinase-like (PK-like)"/>
    <property type="match status" value="1"/>
</dbReference>
<accession>K1TAG8</accession>
<feature type="non-terminal residue" evidence="4">
    <location>
        <position position="269"/>
    </location>
</feature>
<name>K1TAG8_9ZZZZ</name>
<evidence type="ECO:0000256" key="2">
    <source>
        <dbReference type="ARBA" id="ARBA00022840"/>
    </source>
</evidence>
<dbReference type="InterPro" id="IPR017441">
    <property type="entry name" value="Protein_kinase_ATP_BS"/>
</dbReference>
<protein>
    <submittedName>
        <fullName evidence="4">Serine/threonine protein kinase</fullName>
        <ecNumber evidence="4">2.7.-.-</ecNumber>
    </submittedName>
</protein>
<dbReference type="Gene3D" id="1.10.510.10">
    <property type="entry name" value="Transferase(Phosphotransferase) domain 1"/>
    <property type="match status" value="1"/>
</dbReference>
<dbReference type="PROSITE" id="PS00108">
    <property type="entry name" value="PROTEIN_KINASE_ST"/>
    <property type="match status" value="1"/>
</dbReference>
<dbReference type="EMBL" id="AJWY01005245">
    <property type="protein sequence ID" value="EKC70152.1"/>
    <property type="molecule type" value="Genomic_DNA"/>
</dbReference>
<dbReference type="AlphaFoldDB" id="K1TAG8"/>
<organism evidence="4">
    <name type="scientific">human gut metagenome</name>
    <dbReference type="NCBI Taxonomy" id="408170"/>
    <lineage>
        <taxon>unclassified sequences</taxon>
        <taxon>metagenomes</taxon>
        <taxon>organismal metagenomes</taxon>
    </lineage>
</organism>
<keyword evidence="2" id="KW-0067">ATP-binding</keyword>
<dbReference type="InterPro" id="IPR053235">
    <property type="entry name" value="Ser_Thr_kinase"/>
</dbReference>
<gene>
    <name evidence="4" type="ORF">LEA_07928</name>
</gene>
<keyword evidence="4" id="KW-0723">Serine/threonine-protein kinase</keyword>
<keyword evidence="4" id="KW-0418">Kinase</keyword>
<dbReference type="InterPro" id="IPR008271">
    <property type="entry name" value="Ser/Thr_kinase_AS"/>
</dbReference>
<keyword evidence="1" id="KW-0547">Nucleotide-binding</keyword>
<feature type="domain" description="Protein kinase" evidence="3">
    <location>
        <begin position="1"/>
        <end position="248"/>
    </location>
</feature>
<dbReference type="PROSITE" id="PS00107">
    <property type="entry name" value="PROTEIN_KINASE_ATP"/>
    <property type="match status" value="1"/>
</dbReference>
<dbReference type="GO" id="GO:0005524">
    <property type="term" value="F:ATP binding"/>
    <property type="evidence" value="ECO:0007669"/>
    <property type="project" value="UniProtKB-KW"/>
</dbReference>
<feature type="non-terminal residue" evidence="4">
    <location>
        <position position="1"/>
    </location>
</feature>
<dbReference type="CDD" id="cd14014">
    <property type="entry name" value="STKc_PknB_like"/>
    <property type="match status" value="1"/>
</dbReference>
<evidence type="ECO:0000259" key="3">
    <source>
        <dbReference type="PROSITE" id="PS50011"/>
    </source>
</evidence>
<keyword evidence="4" id="KW-0808">Transferase</keyword>
<dbReference type="GO" id="GO:0004674">
    <property type="term" value="F:protein serine/threonine kinase activity"/>
    <property type="evidence" value="ECO:0007669"/>
    <property type="project" value="UniProtKB-KW"/>
</dbReference>
<dbReference type="Pfam" id="PF00069">
    <property type="entry name" value="Pkinase"/>
    <property type="match status" value="1"/>
</dbReference>
<proteinExistence type="predicted"/>
<dbReference type="InterPro" id="IPR011009">
    <property type="entry name" value="Kinase-like_dom_sf"/>
</dbReference>
<reference evidence="4" key="1">
    <citation type="journal article" date="2013" name="Environ. Microbiol.">
        <title>Microbiota from the distal guts of lean and obese adolescents exhibit partial functional redundancy besides clear differences in community structure.</title>
        <authorList>
            <person name="Ferrer M."/>
            <person name="Ruiz A."/>
            <person name="Lanza F."/>
            <person name="Haange S.B."/>
            <person name="Oberbach A."/>
            <person name="Till H."/>
            <person name="Bargiela R."/>
            <person name="Campoy C."/>
            <person name="Segura M.T."/>
            <person name="Richter M."/>
            <person name="von Bergen M."/>
            <person name="Seifert J."/>
            <person name="Suarez A."/>
        </authorList>
    </citation>
    <scope>NUCLEOTIDE SEQUENCE</scope>
</reference>
<dbReference type="SMART" id="SM00220">
    <property type="entry name" value="S_TKc"/>
    <property type="match status" value="1"/>
</dbReference>
<dbReference type="InterPro" id="IPR000719">
    <property type="entry name" value="Prot_kinase_dom"/>
</dbReference>
<comment type="caution">
    <text evidence="4">The sequence shown here is derived from an EMBL/GenBank/DDBJ whole genome shotgun (WGS) entry which is preliminary data.</text>
</comment>